<dbReference type="PANTHER" id="PTHR30136">
    <property type="entry name" value="HELIX-TURN-HELIX TRANSCRIPTIONAL REGULATOR, ICLR FAMILY"/>
    <property type="match status" value="1"/>
</dbReference>
<evidence type="ECO:0000313" key="5">
    <source>
        <dbReference type="Proteomes" id="UP000515563"/>
    </source>
</evidence>
<reference evidence="5" key="1">
    <citation type="submission" date="2019-09" db="EMBL/GenBank/DDBJ databases">
        <title>Antimicrobial potential of Antarctic Bacteria.</title>
        <authorList>
            <person name="Benaud N."/>
            <person name="Edwards R.J."/>
            <person name="Ferrari B.C."/>
        </authorList>
    </citation>
    <scope>NUCLEOTIDE SEQUENCE [LARGE SCALE GENOMIC DNA]</scope>
    <source>
        <strain evidence="5">SPB151</strain>
    </source>
</reference>
<keyword evidence="2" id="KW-0804">Transcription</keyword>
<dbReference type="InterPro" id="IPR050707">
    <property type="entry name" value="HTH_MetabolicPath_Reg"/>
</dbReference>
<name>A0A7G6X8T2_9ACTN</name>
<evidence type="ECO:0000256" key="2">
    <source>
        <dbReference type="ARBA" id="ARBA00023163"/>
    </source>
</evidence>
<dbReference type="EMBL" id="CP043661">
    <property type="protein sequence ID" value="QNE22647.1"/>
    <property type="molecule type" value="Genomic_DNA"/>
</dbReference>
<dbReference type="SUPFAM" id="SSF46785">
    <property type="entry name" value="Winged helix' DNA-binding domain"/>
    <property type="match status" value="1"/>
</dbReference>
<dbReference type="AlphaFoldDB" id="A0A7G6X8T2"/>
<dbReference type="GO" id="GO:0045892">
    <property type="term" value="P:negative regulation of DNA-templated transcription"/>
    <property type="evidence" value="ECO:0007669"/>
    <property type="project" value="TreeGrafter"/>
</dbReference>
<protein>
    <submittedName>
        <fullName evidence="4">Helix-turn-helix domain-containing protein</fullName>
    </submittedName>
</protein>
<evidence type="ECO:0000313" key="4">
    <source>
        <dbReference type="EMBL" id="QNE22647.1"/>
    </source>
</evidence>
<organism evidence="4 5">
    <name type="scientific">Kribbella qitaiheensis</name>
    <dbReference type="NCBI Taxonomy" id="1544730"/>
    <lineage>
        <taxon>Bacteria</taxon>
        <taxon>Bacillati</taxon>
        <taxon>Actinomycetota</taxon>
        <taxon>Actinomycetes</taxon>
        <taxon>Propionibacteriales</taxon>
        <taxon>Kribbellaceae</taxon>
        <taxon>Kribbella</taxon>
    </lineage>
</organism>
<dbReference type="Pfam" id="PF09339">
    <property type="entry name" value="HTH_IclR"/>
    <property type="match status" value="1"/>
</dbReference>
<evidence type="ECO:0000259" key="3">
    <source>
        <dbReference type="PROSITE" id="PS51077"/>
    </source>
</evidence>
<dbReference type="InterPro" id="IPR029016">
    <property type="entry name" value="GAF-like_dom_sf"/>
</dbReference>
<dbReference type="InterPro" id="IPR036390">
    <property type="entry name" value="WH_DNA-bd_sf"/>
</dbReference>
<feature type="domain" description="HTH iclR-type" evidence="3">
    <location>
        <begin position="1"/>
        <end position="50"/>
    </location>
</feature>
<keyword evidence="5" id="KW-1185">Reference proteome</keyword>
<dbReference type="InterPro" id="IPR005471">
    <property type="entry name" value="Tscrpt_reg_IclR_N"/>
</dbReference>
<dbReference type="Gene3D" id="3.30.450.40">
    <property type="match status" value="1"/>
</dbReference>
<keyword evidence="1" id="KW-0805">Transcription regulation</keyword>
<dbReference type="GO" id="GO:0003700">
    <property type="term" value="F:DNA-binding transcription factor activity"/>
    <property type="evidence" value="ECO:0007669"/>
    <property type="project" value="TreeGrafter"/>
</dbReference>
<gene>
    <name evidence="4" type="ORF">F1D05_38065</name>
</gene>
<evidence type="ECO:0000256" key="1">
    <source>
        <dbReference type="ARBA" id="ARBA00023015"/>
    </source>
</evidence>
<dbReference type="GO" id="GO:0003677">
    <property type="term" value="F:DNA binding"/>
    <property type="evidence" value="ECO:0007669"/>
    <property type="project" value="InterPro"/>
</dbReference>
<dbReference type="Proteomes" id="UP000515563">
    <property type="component" value="Chromosome"/>
</dbReference>
<accession>A0A7G6X8T2</accession>
<sequence length="236" mass="25849">MLVESPDPLTTTEIARRLNLHQSSISRILTTLAQYGYVRRPSRGRFAPDFGLLSLAASTIPKFSLVTRPRAAMEQIAELCPGFSVTLGALWKGRMIYFLRTATGAPTVDFVTSDFPVHLSAPGLRLLVDLPREEALAILRGSRERFGWRGEDVVPSSEEEALDFATAQVAHDVLILPGWSRRGDVGAAIPVQSPDEGQQPLALSLTGTAKPGVDQDTLRLWLHDGRRLLESALRTP</sequence>
<dbReference type="PROSITE" id="PS51077">
    <property type="entry name" value="HTH_ICLR"/>
    <property type="match status" value="1"/>
</dbReference>
<dbReference type="SMART" id="SM00346">
    <property type="entry name" value="HTH_ICLR"/>
    <property type="match status" value="1"/>
</dbReference>
<dbReference type="SUPFAM" id="SSF55781">
    <property type="entry name" value="GAF domain-like"/>
    <property type="match status" value="1"/>
</dbReference>
<dbReference type="KEGG" id="kqi:F1D05_38065"/>
<proteinExistence type="predicted"/>
<reference evidence="4 5" key="2">
    <citation type="journal article" date="2020" name="Microbiol. Resour. Announc.">
        <title>Antarctic desert soil bacteria exhibit high novel natural product potential, evaluated through long-read genome sequencing and comparative genomics.</title>
        <authorList>
            <person name="Benaud N."/>
            <person name="Edwards R.J."/>
            <person name="Amos T.G."/>
            <person name="D'Agostino P.M."/>
            <person name="Gutierrez-Chavez C."/>
            <person name="Montgomery K."/>
            <person name="Nicetic I."/>
            <person name="Ferrari B.C."/>
        </authorList>
    </citation>
    <scope>NUCLEOTIDE SEQUENCE [LARGE SCALE GENOMIC DNA]</scope>
    <source>
        <strain evidence="4 5">SPB151</strain>
    </source>
</reference>
<dbReference type="PANTHER" id="PTHR30136:SF35">
    <property type="entry name" value="HTH-TYPE TRANSCRIPTIONAL REGULATOR RV1719"/>
    <property type="match status" value="1"/>
</dbReference>
<dbReference type="Gene3D" id="1.10.10.10">
    <property type="entry name" value="Winged helix-like DNA-binding domain superfamily/Winged helix DNA-binding domain"/>
    <property type="match status" value="1"/>
</dbReference>
<dbReference type="InterPro" id="IPR036388">
    <property type="entry name" value="WH-like_DNA-bd_sf"/>
</dbReference>